<dbReference type="Proteomes" id="UP001064489">
    <property type="component" value="Chromosome 5"/>
</dbReference>
<evidence type="ECO:0000256" key="1">
    <source>
        <dbReference type="ARBA" id="ARBA00006607"/>
    </source>
</evidence>
<sequence>MQFDRGYFSPNFVTDSEKMAVEFENCKGLLVDLKITNARDLINIFENAIRGGYSVLIIIAEDIEQEALATLVVNKLRGALKIAALKAPGLGEYKSQYPDGIAIIIRGTIIRHEVGLALDKVGREVVCNASKVVLTKDTTTIVCDGSTQETVNK</sequence>
<evidence type="ECO:0000313" key="4">
    <source>
        <dbReference type="EMBL" id="KAI9177586.1"/>
    </source>
</evidence>
<comment type="caution">
    <text evidence="4">The sequence shown here is derived from an EMBL/GenBank/DDBJ whole genome shotgun (WGS) entry which is preliminary data.</text>
</comment>
<dbReference type="AlphaFoldDB" id="A0AAD5IW60"/>
<evidence type="ECO:0000313" key="5">
    <source>
        <dbReference type="Proteomes" id="UP001064489"/>
    </source>
</evidence>
<dbReference type="GO" id="GO:0140662">
    <property type="term" value="F:ATP-dependent protein folding chaperone"/>
    <property type="evidence" value="ECO:0007669"/>
    <property type="project" value="InterPro"/>
</dbReference>
<reference evidence="4" key="1">
    <citation type="journal article" date="2022" name="Plant J.">
        <title>Strategies of tolerance reflected in two North American maple genomes.</title>
        <authorList>
            <person name="McEvoy S.L."/>
            <person name="Sezen U.U."/>
            <person name="Trouern-Trend A."/>
            <person name="McMahon S.M."/>
            <person name="Schaberg P.G."/>
            <person name="Yang J."/>
            <person name="Wegrzyn J.L."/>
            <person name="Swenson N.G."/>
        </authorList>
    </citation>
    <scope>NUCLEOTIDE SEQUENCE</scope>
    <source>
        <strain evidence="4">91603</strain>
    </source>
</reference>
<accession>A0AAD5IW60</accession>
<dbReference type="EMBL" id="JAJSOW010000102">
    <property type="protein sequence ID" value="KAI9177586.1"/>
    <property type="molecule type" value="Genomic_DNA"/>
</dbReference>
<dbReference type="FunFam" id="3.50.7.10:FF:000001">
    <property type="entry name" value="60 kDa chaperonin"/>
    <property type="match status" value="1"/>
</dbReference>
<gene>
    <name evidence="4" type="ORF">LWI28_016999</name>
</gene>
<keyword evidence="2" id="KW-0809">Transit peptide</keyword>
<evidence type="ECO:0000256" key="3">
    <source>
        <dbReference type="ARBA" id="ARBA00023186"/>
    </source>
</evidence>
<dbReference type="PANTHER" id="PTHR45633">
    <property type="entry name" value="60 KDA HEAT SHOCK PROTEIN, MITOCHONDRIAL"/>
    <property type="match status" value="1"/>
</dbReference>
<organism evidence="4 5">
    <name type="scientific">Acer negundo</name>
    <name type="common">Box elder</name>
    <dbReference type="NCBI Taxonomy" id="4023"/>
    <lineage>
        <taxon>Eukaryota</taxon>
        <taxon>Viridiplantae</taxon>
        <taxon>Streptophyta</taxon>
        <taxon>Embryophyta</taxon>
        <taxon>Tracheophyta</taxon>
        <taxon>Spermatophyta</taxon>
        <taxon>Magnoliopsida</taxon>
        <taxon>eudicotyledons</taxon>
        <taxon>Gunneridae</taxon>
        <taxon>Pentapetalae</taxon>
        <taxon>rosids</taxon>
        <taxon>malvids</taxon>
        <taxon>Sapindales</taxon>
        <taxon>Sapindaceae</taxon>
        <taxon>Hippocastanoideae</taxon>
        <taxon>Acereae</taxon>
        <taxon>Acer</taxon>
    </lineage>
</organism>
<dbReference type="Gene3D" id="3.50.7.10">
    <property type="entry name" value="GroEL"/>
    <property type="match status" value="1"/>
</dbReference>
<name>A0AAD5IW60_ACENE</name>
<dbReference type="InterPro" id="IPR001844">
    <property type="entry name" value="Cpn60/GroEL"/>
</dbReference>
<proteinExistence type="inferred from homology"/>
<comment type="similarity">
    <text evidence="1">Belongs to the chaperonin (HSP60) family.</text>
</comment>
<keyword evidence="3" id="KW-0143">Chaperone</keyword>
<keyword evidence="5" id="KW-1185">Reference proteome</keyword>
<dbReference type="GO" id="GO:0042026">
    <property type="term" value="P:protein refolding"/>
    <property type="evidence" value="ECO:0007669"/>
    <property type="project" value="InterPro"/>
</dbReference>
<reference evidence="4" key="2">
    <citation type="submission" date="2023-02" db="EMBL/GenBank/DDBJ databases">
        <authorList>
            <person name="Swenson N.G."/>
            <person name="Wegrzyn J.L."/>
            <person name="Mcevoy S.L."/>
        </authorList>
    </citation>
    <scope>NUCLEOTIDE SEQUENCE</scope>
    <source>
        <strain evidence="4">91603</strain>
        <tissue evidence="4">Leaf</tissue>
    </source>
</reference>
<protein>
    <submittedName>
        <fullName evidence="4">Uncharacterized protein</fullName>
    </submittedName>
</protein>
<dbReference type="SUPFAM" id="SSF52029">
    <property type="entry name" value="GroEL apical domain-like"/>
    <property type="match status" value="1"/>
</dbReference>
<dbReference type="InterPro" id="IPR027409">
    <property type="entry name" value="GroEL-like_apical_dom_sf"/>
</dbReference>
<evidence type="ECO:0000256" key="2">
    <source>
        <dbReference type="ARBA" id="ARBA00022946"/>
    </source>
</evidence>